<feature type="non-terminal residue" evidence="2">
    <location>
        <position position="66"/>
    </location>
</feature>
<sequence length="66" mass="8001">MRFDLDMPAWKWPFYVARHPFEGFEDLRWKKAYNTKVSLVIVLCFFVITVCQQVMTGFLFNDNYVK</sequence>
<accession>K1U0E5</accession>
<comment type="caution">
    <text evidence="2">The sequence shown here is derived from an EMBL/GenBank/DDBJ whole genome shotgun (WGS) entry which is preliminary data.</text>
</comment>
<organism evidence="2">
    <name type="scientific">human gut metagenome</name>
    <dbReference type="NCBI Taxonomy" id="408170"/>
    <lineage>
        <taxon>unclassified sequences</taxon>
        <taxon>metagenomes</taxon>
        <taxon>organismal metagenomes</taxon>
    </lineage>
</organism>
<dbReference type="AlphaFoldDB" id="K1U0E5"/>
<dbReference type="EMBL" id="AJWY01002100">
    <property type="protein sequence ID" value="EKC78762.1"/>
    <property type="molecule type" value="Genomic_DNA"/>
</dbReference>
<keyword evidence="1" id="KW-0472">Membrane</keyword>
<keyword evidence="1" id="KW-1133">Transmembrane helix</keyword>
<evidence type="ECO:0000256" key="1">
    <source>
        <dbReference type="SAM" id="Phobius"/>
    </source>
</evidence>
<name>K1U0E5_9ZZZZ</name>
<keyword evidence="1" id="KW-0812">Transmembrane</keyword>
<evidence type="ECO:0000313" key="2">
    <source>
        <dbReference type="EMBL" id="EKC78762.1"/>
    </source>
</evidence>
<protein>
    <submittedName>
        <fullName evidence="2">Yip1 domain protein</fullName>
    </submittedName>
</protein>
<proteinExistence type="predicted"/>
<feature type="transmembrane region" description="Helical" evidence="1">
    <location>
        <begin position="37"/>
        <end position="60"/>
    </location>
</feature>
<reference evidence="2" key="1">
    <citation type="journal article" date="2013" name="Environ. Microbiol.">
        <title>Microbiota from the distal guts of lean and obese adolescents exhibit partial functional redundancy besides clear differences in community structure.</title>
        <authorList>
            <person name="Ferrer M."/>
            <person name="Ruiz A."/>
            <person name="Lanza F."/>
            <person name="Haange S.B."/>
            <person name="Oberbach A."/>
            <person name="Till H."/>
            <person name="Bargiela R."/>
            <person name="Campoy C."/>
            <person name="Segura M.T."/>
            <person name="Richter M."/>
            <person name="von Bergen M."/>
            <person name="Seifert J."/>
            <person name="Suarez A."/>
        </authorList>
    </citation>
    <scope>NUCLEOTIDE SEQUENCE</scope>
</reference>
<gene>
    <name evidence="2" type="ORF">LEA_03148</name>
</gene>